<keyword evidence="1" id="KW-1133">Transmembrane helix</keyword>
<dbReference type="HOGENOM" id="CLU_450499_0_0_12"/>
<name>F5YDR4_LEAAZ</name>
<feature type="transmembrane region" description="Helical" evidence="1">
    <location>
        <begin position="12"/>
        <end position="34"/>
    </location>
</feature>
<organism evidence="2 3">
    <name type="scientific">Leadbettera azotonutricia (strain ATCC BAA-888 / DSM 13862 / ZAS-9)</name>
    <name type="common">Treponema azotonutricium</name>
    <dbReference type="NCBI Taxonomy" id="545695"/>
    <lineage>
        <taxon>Bacteria</taxon>
        <taxon>Pseudomonadati</taxon>
        <taxon>Spirochaetota</taxon>
        <taxon>Spirochaetia</taxon>
        <taxon>Spirochaetales</taxon>
        <taxon>Breznakiellaceae</taxon>
        <taxon>Leadbettera</taxon>
    </lineage>
</organism>
<protein>
    <submittedName>
        <fullName evidence="2">Putative membrane protein</fullName>
    </submittedName>
</protein>
<sequence>MPKFNKEKVFSPPGIFVIYILAASLAILCFRLIYPGEAAPLAYFSRNWRLLRGALDIITLFPALALSALVIPFGTRIHPQEKLNPFSAKFLQSLQSSIWMAIAAAAIYGLLSFLALPAAKDYENKLNYQGQLYQQAKAQAQEHAVLGEWAEAAQFVSVCEGIWPQGEEIEKLRIESSIRAEEARLAQMKPAETTEKLSAGKKAEGTAVWPNLPDQRPMGVTEALAMAETALKEERYYDAHWLASMAGRLADPENAKTLSAEGIIAARLASQAWNAVTSLEPNSRESEEYKIYRLKQSGYKALESKDWIRAYYIFLELLALTPADPDAEKYFGMAEEGTTTVAFFIDEMDLAMGEALTGAIFSLPLGMGRVVIRVSSLSTFSDSAYGIGAEILAFDRDGRPDWRMDAPYVKILPFTLDTGPRVTLLARALDRTDGTKRWEPAKEGLGENPPDGAALTLNLSWDDFLLLSDIRRGTENLPVNELLEASRITGNFGYIPQVFEAELIRRFAQPIFFLPFAVLILVIGWRYRALKRPRYLAVPMMAILPLVFNGAVHFFGGFLNNAGIWAVINLGLTGAIAGFAIGAFVLLILSLIILAAQHG</sequence>
<feature type="transmembrane region" description="Helical" evidence="1">
    <location>
        <begin position="562"/>
        <end position="595"/>
    </location>
</feature>
<dbReference type="EMBL" id="CP001841">
    <property type="protein sequence ID" value="AEF82444.1"/>
    <property type="molecule type" value="Genomic_DNA"/>
</dbReference>
<dbReference type="OrthoDB" id="355776at2"/>
<feature type="transmembrane region" description="Helical" evidence="1">
    <location>
        <begin position="507"/>
        <end position="525"/>
    </location>
</feature>
<dbReference type="eggNOG" id="ENOG502ZIX1">
    <property type="taxonomic scope" value="Bacteria"/>
</dbReference>
<evidence type="ECO:0000256" key="1">
    <source>
        <dbReference type="SAM" id="Phobius"/>
    </source>
</evidence>
<evidence type="ECO:0000313" key="3">
    <source>
        <dbReference type="Proteomes" id="UP000009222"/>
    </source>
</evidence>
<dbReference type="InParanoid" id="F5YDR4"/>
<keyword evidence="3" id="KW-1185">Reference proteome</keyword>
<feature type="transmembrane region" description="Helical" evidence="1">
    <location>
        <begin position="54"/>
        <end position="77"/>
    </location>
</feature>
<reference evidence="2 3" key="2">
    <citation type="journal article" date="2011" name="ISME J.">
        <title>RNA-seq reveals cooperative metabolic interactions between two termite-gut spirochete species in co-culture.</title>
        <authorList>
            <person name="Rosenthal A.Z."/>
            <person name="Matson E.G."/>
            <person name="Eldar A."/>
            <person name="Leadbetter J.R."/>
        </authorList>
    </citation>
    <scope>NUCLEOTIDE SEQUENCE [LARGE SCALE GENOMIC DNA]</scope>
    <source>
        <strain evidence="3">ATCC BAA-888 / DSM 13862 / ZAS-9</strain>
    </source>
</reference>
<evidence type="ECO:0000313" key="2">
    <source>
        <dbReference type="EMBL" id="AEF82444.1"/>
    </source>
</evidence>
<dbReference type="STRING" id="545695.TREAZ_2700"/>
<dbReference type="AlphaFoldDB" id="F5YDR4"/>
<gene>
    <name evidence="2" type="ordered locus">TREAZ_2700</name>
</gene>
<feature type="transmembrane region" description="Helical" evidence="1">
    <location>
        <begin position="537"/>
        <end position="556"/>
    </location>
</feature>
<keyword evidence="1" id="KW-0812">Transmembrane</keyword>
<dbReference type="KEGG" id="taz:TREAZ_2700"/>
<reference evidence="3" key="1">
    <citation type="submission" date="2009-12" db="EMBL/GenBank/DDBJ databases">
        <title>Complete sequence of Treponema azotonutricium strain ZAS-9.</title>
        <authorList>
            <person name="Tetu S.G."/>
            <person name="Matson E."/>
            <person name="Ren Q."/>
            <person name="Seshadri R."/>
            <person name="Elbourne L."/>
            <person name="Hassan K.A."/>
            <person name="Durkin A."/>
            <person name="Radune D."/>
            <person name="Mohamoud Y."/>
            <person name="Shay R."/>
            <person name="Jin S."/>
            <person name="Zhang X."/>
            <person name="Lucey K."/>
            <person name="Ballor N.R."/>
            <person name="Ottesen E."/>
            <person name="Rosenthal R."/>
            <person name="Allen A."/>
            <person name="Leadbetter J.R."/>
            <person name="Paulsen I.T."/>
        </authorList>
    </citation>
    <scope>NUCLEOTIDE SEQUENCE [LARGE SCALE GENOMIC DNA]</scope>
    <source>
        <strain evidence="3">ATCC BAA-888 / DSM 13862 / ZAS-9</strain>
    </source>
</reference>
<feature type="transmembrane region" description="Helical" evidence="1">
    <location>
        <begin position="98"/>
        <end position="119"/>
    </location>
</feature>
<proteinExistence type="predicted"/>
<keyword evidence="1" id="KW-0472">Membrane</keyword>
<dbReference type="Proteomes" id="UP000009222">
    <property type="component" value="Chromosome"/>
</dbReference>
<dbReference type="RefSeq" id="WP_015712833.1">
    <property type="nucleotide sequence ID" value="NC_015577.1"/>
</dbReference>
<accession>F5YDR4</accession>